<feature type="non-terminal residue" evidence="1">
    <location>
        <position position="1"/>
    </location>
</feature>
<dbReference type="EMBL" id="JAAZSR010000082">
    <property type="protein sequence ID" value="NKX50341.1"/>
    <property type="molecule type" value="Genomic_DNA"/>
</dbReference>
<dbReference type="Proteomes" id="UP000523795">
    <property type="component" value="Unassembled WGS sequence"/>
</dbReference>
<name>A0ABX1JMI2_9MICC</name>
<dbReference type="PANTHER" id="PTHR33361">
    <property type="entry name" value="GLR0591 PROTEIN"/>
    <property type="match status" value="1"/>
</dbReference>
<dbReference type="PANTHER" id="PTHR33361:SF2">
    <property type="entry name" value="DUF885 DOMAIN-CONTAINING PROTEIN"/>
    <property type="match status" value="1"/>
</dbReference>
<gene>
    <name evidence="1" type="ORF">HER39_07130</name>
</gene>
<evidence type="ECO:0000313" key="2">
    <source>
        <dbReference type="Proteomes" id="UP000523795"/>
    </source>
</evidence>
<dbReference type="InterPro" id="IPR010281">
    <property type="entry name" value="DUF885"/>
</dbReference>
<keyword evidence="2" id="KW-1185">Reference proteome</keyword>
<sequence length="106" mass="12274">FDIGVHLELEVPARWGTGIWTPEKGYEFLRRNIAISEGQLRFEFTRYLGWPGQAPSYKLGQRLWEQIRDELRRREGDGFDVKAFHTRALNLGSVGLDTLRRALLGT</sequence>
<reference evidence="1 2" key="1">
    <citation type="submission" date="2020-04" db="EMBL/GenBank/DDBJ databases">
        <authorList>
            <person name="Liu S."/>
        </authorList>
    </citation>
    <scope>NUCLEOTIDE SEQUENCE [LARGE SCALE GENOMIC DNA]</scope>
    <source>
        <strain evidence="1 2">CGMCC 1.15091</strain>
    </source>
</reference>
<protein>
    <submittedName>
        <fullName evidence="1">DUF885 domain-containing protein</fullName>
    </submittedName>
</protein>
<dbReference type="Pfam" id="PF05960">
    <property type="entry name" value="DUF885"/>
    <property type="match status" value="1"/>
</dbReference>
<proteinExistence type="predicted"/>
<comment type="caution">
    <text evidence="1">The sequence shown here is derived from an EMBL/GenBank/DDBJ whole genome shotgun (WGS) entry which is preliminary data.</text>
</comment>
<evidence type="ECO:0000313" key="1">
    <source>
        <dbReference type="EMBL" id="NKX50341.1"/>
    </source>
</evidence>
<organism evidence="1 2">
    <name type="scientific">Arthrobacter deserti</name>
    <dbReference type="NCBI Taxonomy" id="1742687"/>
    <lineage>
        <taxon>Bacteria</taxon>
        <taxon>Bacillati</taxon>
        <taxon>Actinomycetota</taxon>
        <taxon>Actinomycetes</taxon>
        <taxon>Micrococcales</taxon>
        <taxon>Micrococcaceae</taxon>
        <taxon>Arthrobacter</taxon>
    </lineage>
</organism>
<accession>A0ABX1JMI2</accession>